<organism evidence="2 3">
    <name type="scientific">Mycena albidolilacea</name>
    <dbReference type="NCBI Taxonomy" id="1033008"/>
    <lineage>
        <taxon>Eukaryota</taxon>
        <taxon>Fungi</taxon>
        <taxon>Dikarya</taxon>
        <taxon>Basidiomycota</taxon>
        <taxon>Agaricomycotina</taxon>
        <taxon>Agaricomycetes</taxon>
        <taxon>Agaricomycetidae</taxon>
        <taxon>Agaricales</taxon>
        <taxon>Marasmiineae</taxon>
        <taxon>Mycenaceae</taxon>
        <taxon>Mycena</taxon>
    </lineage>
</organism>
<feature type="repeat" description="ANK" evidence="1">
    <location>
        <begin position="96"/>
        <end position="128"/>
    </location>
</feature>
<sequence>MGLRTMVIKLLRIGVHAHSANSANLWGRTAVDFATRQGHLEIVRILAPIRNNVPLLLSEPHGQYLGRALHWSVMIGNLEISWCLVSEGADVDFLDDGATSLALATGTDNVELVHLLLASAADPDLHSVGGLIPLFVADKIDIA</sequence>
<protein>
    <submittedName>
        <fullName evidence="2">Ankyrin repeat-containing domain protein</fullName>
    </submittedName>
</protein>
<comment type="caution">
    <text evidence="2">The sequence shown here is derived from an EMBL/GenBank/DDBJ whole genome shotgun (WGS) entry which is preliminary data.</text>
</comment>
<evidence type="ECO:0000313" key="2">
    <source>
        <dbReference type="EMBL" id="KAJ7361171.1"/>
    </source>
</evidence>
<dbReference type="SMART" id="SM00248">
    <property type="entry name" value="ANK"/>
    <property type="match status" value="3"/>
</dbReference>
<reference evidence="2" key="1">
    <citation type="submission" date="2023-03" db="EMBL/GenBank/DDBJ databases">
        <title>Massive genome expansion in bonnet fungi (Mycena s.s.) driven by repeated elements and novel gene families across ecological guilds.</title>
        <authorList>
            <consortium name="Lawrence Berkeley National Laboratory"/>
            <person name="Harder C.B."/>
            <person name="Miyauchi S."/>
            <person name="Viragh M."/>
            <person name="Kuo A."/>
            <person name="Thoen E."/>
            <person name="Andreopoulos B."/>
            <person name="Lu D."/>
            <person name="Skrede I."/>
            <person name="Drula E."/>
            <person name="Henrissat B."/>
            <person name="Morin E."/>
            <person name="Kohler A."/>
            <person name="Barry K."/>
            <person name="LaButti K."/>
            <person name="Morin E."/>
            <person name="Salamov A."/>
            <person name="Lipzen A."/>
            <person name="Mereny Z."/>
            <person name="Hegedus B."/>
            <person name="Baldrian P."/>
            <person name="Stursova M."/>
            <person name="Weitz H."/>
            <person name="Taylor A."/>
            <person name="Grigoriev I.V."/>
            <person name="Nagy L.G."/>
            <person name="Martin F."/>
            <person name="Kauserud H."/>
        </authorList>
    </citation>
    <scope>NUCLEOTIDE SEQUENCE</scope>
    <source>
        <strain evidence="2">CBHHK002</strain>
    </source>
</reference>
<dbReference type="PROSITE" id="PS50297">
    <property type="entry name" value="ANK_REP_REGION"/>
    <property type="match status" value="1"/>
</dbReference>
<feature type="repeat" description="ANK" evidence="1">
    <location>
        <begin position="68"/>
        <end position="96"/>
    </location>
</feature>
<dbReference type="EMBL" id="JARIHO010000005">
    <property type="protein sequence ID" value="KAJ7361171.1"/>
    <property type="molecule type" value="Genomic_DNA"/>
</dbReference>
<keyword evidence="3" id="KW-1185">Reference proteome</keyword>
<accession>A0AAD7AK30</accession>
<gene>
    <name evidence="2" type="ORF">DFH08DRAFT_843319</name>
</gene>
<keyword evidence="1" id="KW-0040">ANK repeat</keyword>
<dbReference type="InterPro" id="IPR051616">
    <property type="entry name" value="Cul2-RING_E3_ligase_SR"/>
</dbReference>
<dbReference type="Pfam" id="PF12796">
    <property type="entry name" value="Ank_2"/>
    <property type="match status" value="1"/>
</dbReference>
<dbReference type="PROSITE" id="PS50088">
    <property type="entry name" value="ANK_REPEAT"/>
    <property type="match status" value="2"/>
</dbReference>
<dbReference type="InterPro" id="IPR002110">
    <property type="entry name" value="Ankyrin_rpt"/>
</dbReference>
<proteinExistence type="predicted"/>
<dbReference type="Proteomes" id="UP001218218">
    <property type="component" value="Unassembled WGS sequence"/>
</dbReference>
<evidence type="ECO:0000313" key="3">
    <source>
        <dbReference type="Proteomes" id="UP001218218"/>
    </source>
</evidence>
<name>A0AAD7AK30_9AGAR</name>
<dbReference type="PANTHER" id="PTHR46224:SF64">
    <property type="entry name" value="IQ MOTIF AND ANKYRIN REPEAT DOMAIN-CONTAINING PROTEIN 1"/>
    <property type="match status" value="1"/>
</dbReference>
<dbReference type="Gene3D" id="1.25.40.20">
    <property type="entry name" value="Ankyrin repeat-containing domain"/>
    <property type="match status" value="1"/>
</dbReference>
<dbReference type="SUPFAM" id="SSF48403">
    <property type="entry name" value="Ankyrin repeat"/>
    <property type="match status" value="1"/>
</dbReference>
<evidence type="ECO:0000256" key="1">
    <source>
        <dbReference type="PROSITE-ProRule" id="PRU00023"/>
    </source>
</evidence>
<dbReference type="AlphaFoldDB" id="A0AAD7AK30"/>
<dbReference type="InterPro" id="IPR036770">
    <property type="entry name" value="Ankyrin_rpt-contain_sf"/>
</dbReference>
<dbReference type="PANTHER" id="PTHR46224">
    <property type="entry name" value="ANKYRIN REPEAT FAMILY PROTEIN"/>
    <property type="match status" value="1"/>
</dbReference>